<dbReference type="STRING" id="49451.A0A314KHV6"/>
<evidence type="ECO:0000313" key="3">
    <source>
        <dbReference type="EMBL" id="OIT28768.1"/>
    </source>
</evidence>
<organism evidence="3 4">
    <name type="scientific">Nicotiana attenuata</name>
    <name type="common">Coyote tobacco</name>
    <dbReference type="NCBI Taxonomy" id="49451"/>
    <lineage>
        <taxon>Eukaryota</taxon>
        <taxon>Viridiplantae</taxon>
        <taxon>Streptophyta</taxon>
        <taxon>Embryophyta</taxon>
        <taxon>Tracheophyta</taxon>
        <taxon>Spermatophyta</taxon>
        <taxon>Magnoliopsida</taxon>
        <taxon>eudicotyledons</taxon>
        <taxon>Gunneridae</taxon>
        <taxon>Pentapetalae</taxon>
        <taxon>asterids</taxon>
        <taxon>lamiids</taxon>
        <taxon>Solanales</taxon>
        <taxon>Solanaceae</taxon>
        <taxon>Nicotianoideae</taxon>
        <taxon>Nicotianeae</taxon>
        <taxon>Nicotiana</taxon>
    </lineage>
</organism>
<dbReference type="EMBL" id="MJEQ01001958">
    <property type="protein sequence ID" value="OIT28768.1"/>
    <property type="molecule type" value="Genomic_DNA"/>
</dbReference>
<dbReference type="KEGG" id="nau:109212234"/>
<comment type="caution">
    <text evidence="3">The sequence shown here is derived from an EMBL/GenBank/DDBJ whole genome shotgun (WGS) entry which is preliminary data.</text>
</comment>
<feature type="chain" id="PRO_5016347113" description="Bifunctional inhibitor/plant lipid transfer protein/seed storage helical domain-containing protein" evidence="2">
    <location>
        <begin position="27"/>
        <end position="156"/>
    </location>
</feature>
<dbReference type="Gramene" id="OIT28768">
    <property type="protein sequence ID" value="OIT28768"/>
    <property type="gene ID" value="A4A49_32143"/>
</dbReference>
<evidence type="ECO:0008006" key="5">
    <source>
        <dbReference type="Google" id="ProtNLM"/>
    </source>
</evidence>
<keyword evidence="2" id="KW-0732">Signal</keyword>
<proteinExistence type="predicted"/>
<reference evidence="3" key="1">
    <citation type="submission" date="2016-11" db="EMBL/GenBank/DDBJ databases">
        <title>The genome of Nicotiana attenuata.</title>
        <authorList>
            <person name="Xu S."/>
            <person name="Brockmoeller T."/>
            <person name="Gaquerel E."/>
            <person name="Navarro A."/>
            <person name="Kuhl H."/>
            <person name="Gase K."/>
            <person name="Ling Z."/>
            <person name="Zhou W."/>
            <person name="Kreitzer C."/>
            <person name="Stanke M."/>
            <person name="Tang H."/>
            <person name="Lyons E."/>
            <person name="Pandey P."/>
            <person name="Pandey S.P."/>
            <person name="Timmermann B."/>
            <person name="Baldwin I.T."/>
        </authorList>
    </citation>
    <scope>NUCLEOTIDE SEQUENCE [LARGE SCALE GENOMIC DNA]</scope>
    <source>
        <strain evidence="3">UT</strain>
    </source>
</reference>
<protein>
    <recommendedName>
        <fullName evidence="5">Bifunctional inhibitor/plant lipid transfer protein/seed storage helical domain-containing protein</fullName>
    </recommendedName>
</protein>
<feature type="signal peptide" evidence="2">
    <location>
        <begin position="1"/>
        <end position="26"/>
    </location>
</feature>
<gene>
    <name evidence="3" type="ORF">A4A49_32143</name>
</gene>
<keyword evidence="4" id="KW-1185">Reference proteome</keyword>
<feature type="compositionally biased region" description="Pro residues" evidence="1">
    <location>
        <begin position="61"/>
        <end position="81"/>
    </location>
</feature>
<evidence type="ECO:0000256" key="1">
    <source>
        <dbReference type="SAM" id="MobiDB-lite"/>
    </source>
</evidence>
<accession>A0A314KHV6</accession>
<dbReference type="AlphaFoldDB" id="A0A314KHV6"/>
<evidence type="ECO:0000256" key="2">
    <source>
        <dbReference type="SAM" id="SignalP"/>
    </source>
</evidence>
<dbReference type="Proteomes" id="UP000187609">
    <property type="component" value="Unassembled WGS sequence"/>
</dbReference>
<dbReference type="PANTHER" id="PTHR34377">
    <property type="entry name" value="TETRATRICOPEPTIDE REPEAT (TPR)-LIKE SUPERFAMILY PROTEIN"/>
    <property type="match status" value="1"/>
</dbReference>
<dbReference type="PANTHER" id="PTHR34377:SF3">
    <property type="entry name" value="TETRATRICOPEPTIDE REPEAT (TPR)-LIKE SUPERFAMILY PROTEIN"/>
    <property type="match status" value="1"/>
</dbReference>
<evidence type="ECO:0000313" key="4">
    <source>
        <dbReference type="Proteomes" id="UP000187609"/>
    </source>
</evidence>
<dbReference type="OrthoDB" id="1930534at2759"/>
<feature type="region of interest" description="Disordered" evidence="1">
    <location>
        <begin position="61"/>
        <end position="86"/>
    </location>
</feature>
<sequence length="156" mass="17462">MNRQNMIPEILLTLVLLLLNLGGSNSQFMPWPPIVTRPLCLHQFTLANHACRFLPYTPLPPPSPPSITPPTPSPETQPSPPFLTSSEYEETPVEEECCRWMKSIDSECVCALLAHLPPFLSKPIHQYTAVVDASCSVTFKCSSRIRYENEKSPQSP</sequence>
<name>A0A314KHV6_NICAT</name>